<dbReference type="RefSeq" id="WP_277862222.1">
    <property type="nucleotide sequence ID" value="NZ_JARRAG010000002.1"/>
</dbReference>
<organism evidence="2 3">
    <name type="scientific">Paludisphaera mucosa</name>
    <dbReference type="NCBI Taxonomy" id="3030827"/>
    <lineage>
        <taxon>Bacteria</taxon>
        <taxon>Pseudomonadati</taxon>
        <taxon>Planctomycetota</taxon>
        <taxon>Planctomycetia</taxon>
        <taxon>Isosphaerales</taxon>
        <taxon>Isosphaeraceae</taxon>
        <taxon>Paludisphaera</taxon>
    </lineage>
</organism>
<dbReference type="Proteomes" id="UP001216907">
    <property type="component" value="Unassembled WGS sequence"/>
</dbReference>
<name>A0ABT6FEA2_9BACT</name>
<protein>
    <submittedName>
        <fullName evidence="2">Uncharacterized protein</fullName>
    </submittedName>
</protein>
<accession>A0ABT6FEA2</accession>
<comment type="caution">
    <text evidence="2">The sequence shown here is derived from an EMBL/GenBank/DDBJ whole genome shotgun (WGS) entry which is preliminary data.</text>
</comment>
<reference evidence="2 3" key="1">
    <citation type="submission" date="2023-03" db="EMBL/GenBank/DDBJ databases">
        <title>Paludisphaera mucosa sp. nov. a novel planctomycete from northern fen.</title>
        <authorList>
            <person name="Ivanova A."/>
        </authorList>
    </citation>
    <scope>NUCLEOTIDE SEQUENCE [LARGE SCALE GENOMIC DNA]</scope>
    <source>
        <strain evidence="2 3">Pla2</strain>
    </source>
</reference>
<evidence type="ECO:0000313" key="2">
    <source>
        <dbReference type="EMBL" id="MDG3005902.1"/>
    </source>
</evidence>
<feature type="region of interest" description="Disordered" evidence="1">
    <location>
        <begin position="227"/>
        <end position="250"/>
    </location>
</feature>
<keyword evidence="3" id="KW-1185">Reference proteome</keyword>
<evidence type="ECO:0000256" key="1">
    <source>
        <dbReference type="SAM" id="MobiDB-lite"/>
    </source>
</evidence>
<gene>
    <name evidence="2" type="ORF">PZE19_19140</name>
</gene>
<evidence type="ECO:0000313" key="3">
    <source>
        <dbReference type="Proteomes" id="UP001216907"/>
    </source>
</evidence>
<proteinExistence type="predicted"/>
<dbReference type="EMBL" id="JARRAG010000002">
    <property type="protein sequence ID" value="MDG3005902.1"/>
    <property type="molecule type" value="Genomic_DNA"/>
</dbReference>
<sequence length="250" mass="27296">MNTDPDVREALYNDRPTGPVHQIQLPTERITVLHGFMLDLDPKLLRPGNALFPPDPDPRRFYENIRPVLLRHPIVRHAEIRASGTGLHALVHLEPPVELTSAADQRRWAALVRSVQCTLPSDPAAPGITALTRPVGSTNSKNGAVVETLWAGEPIAPGRLEEFVGSVIADPFRAVATILLGADQVRPCPVCRGEGSRLDVLARHGFCYEGCRKIDLGKLLDAIYKTDEPVAPDRDGPGTDARKKAVKARD</sequence>